<accession>A0ABQ7DAF9</accession>
<comment type="caution">
    <text evidence="2">The sequence shown here is derived from an EMBL/GenBank/DDBJ whole genome shotgun (WGS) entry which is preliminary data.</text>
</comment>
<evidence type="ECO:0000313" key="3">
    <source>
        <dbReference type="Proteomes" id="UP000266723"/>
    </source>
</evidence>
<evidence type="ECO:0000313" key="2">
    <source>
        <dbReference type="EMBL" id="KAF3568843.1"/>
    </source>
</evidence>
<feature type="compositionally biased region" description="Basic and acidic residues" evidence="1">
    <location>
        <begin position="14"/>
        <end position="24"/>
    </location>
</feature>
<reference evidence="2 3" key="1">
    <citation type="journal article" date="2020" name="BMC Genomics">
        <title>Intraspecific diversification of the crop wild relative Brassica cretica Lam. using demographic model selection.</title>
        <authorList>
            <person name="Kioukis A."/>
            <person name="Michalopoulou V.A."/>
            <person name="Briers L."/>
            <person name="Pirintsos S."/>
            <person name="Studholme D.J."/>
            <person name="Pavlidis P."/>
            <person name="Sarris P.F."/>
        </authorList>
    </citation>
    <scope>NUCLEOTIDE SEQUENCE [LARGE SCALE GENOMIC DNA]</scope>
    <source>
        <strain evidence="3">cv. PFS-1207/04</strain>
    </source>
</reference>
<dbReference type="Proteomes" id="UP000266723">
    <property type="component" value="Unassembled WGS sequence"/>
</dbReference>
<dbReference type="EMBL" id="QGKV02000759">
    <property type="protein sequence ID" value="KAF3568843.1"/>
    <property type="molecule type" value="Genomic_DNA"/>
</dbReference>
<feature type="region of interest" description="Disordered" evidence="1">
    <location>
        <begin position="1"/>
        <end position="28"/>
    </location>
</feature>
<sequence length="104" mass="11418">MGWLNLTTGDGDGDGERDSSDGDSRANPMADLSLVTVQNAAATLPQDPGKESSHIFPIGCLHLFQMKYYYFPVNALYSSATDTVQPINIKRMCIPFNKVNSNKF</sequence>
<keyword evidence="3" id="KW-1185">Reference proteome</keyword>
<protein>
    <submittedName>
        <fullName evidence="2">Uncharacterized protein</fullName>
    </submittedName>
</protein>
<evidence type="ECO:0000256" key="1">
    <source>
        <dbReference type="SAM" id="MobiDB-lite"/>
    </source>
</evidence>
<gene>
    <name evidence="2" type="ORF">DY000_02011464</name>
</gene>
<organism evidence="2 3">
    <name type="scientific">Brassica cretica</name>
    <name type="common">Mustard</name>
    <dbReference type="NCBI Taxonomy" id="69181"/>
    <lineage>
        <taxon>Eukaryota</taxon>
        <taxon>Viridiplantae</taxon>
        <taxon>Streptophyta</taxon>
        <taxon>Embryophyta</taxon>
        <taxon>Tracheophyta</taxon>
        <taxon>Spermatophyta</taxon>
        <taxon>Magnoliopsida</taxon>
        <taxon>eudicotyledons</taxon>
        <taxon>Gunneridae</taxon>
        <taxon>Pentapetalae</taxon>
        <taxon>rosids</taxon>
        <taxon>malvids</taxon>
        <taxon>Brassicales</taxon>
        <taxon>Brassicaceae</taxon>
        <taxon>Brassiceae</taxon>
        <taxon>Brassica</taxon>
    </lineage>
</organism>
<name>A0ABQ7DAF9_BRACR</name>
<proteinExistence type="predicted"/>